<dbReference type="AlphaFoldDB" id="A0A6V7V5J6"/>
<dbReference type="PANTHER" id="PTHR23128:SF132">
    <property type="entry name" value="SERPENTINE RECEPTOR, CLASS E (EPSILON)-RELATED"/>
    <property type="match status" value="1"/>
</dbReference>
<feature type="transmembrane region" description="Helical" evidence="2">
    <location>
        <begin position="98"/>
        <end position="114"/>
    </location>
</feature>
<comment type="similarity">
    <text evidence="1">Belongs to the nematode receptor-like protein sre family.</text>
</comment>
<keyword evidence="2" id="KW-0812">Transmembrane</keyword>
<proteinExistence type="inferred from homology"/>
<keyword evidence="2" id="KW-1133">Transmembrane helix</keyword>
<evidence type="ECO:0000256" key="2">
    <source>
        <dbReference type="SAM" id="Phobius"/>
    </source>
</evidence>
<dbReference type="OrthoDB" id="5802971at2759"/>
<protein>
    <submittedName>
        <fullName evidence="3">Uncharacterized protein</fullName>
    </submittedName>
</protein>
<gene>
    <name evidence="3" type="ORF">MENT_LOCUS21645</name>
</gene>
<keyword evidence="2" id="KW-0472">Membrane</keyword>
<evidence type="ECO:0000313" key="3">
    <source>
        <dbReference type="EMBL" id="CAD2170254.1"/>
    </source>
</evidence>
<evidence type="ECO:0000256" key="1">
    <source>
        <dbReference type="ARBA" id="ARBA00006803"/>
    </source>
</evidence>
<accession>A0A6V7V5J6</accession>
<feature type="transmembrane region" description="Helical" evidence="2">
    <location>
        <begin position="20"/>
        <end position="41"/>
    </location>
</feature>
<dbReference type="GO" id="GO:0016020">
    <property type="term" value="C:membrane"/>
    <property type="evidence" value="ECO:0007669"/>
    <property type="project" value="InterPro"/>
</dbReference>
<dbReference type="Pfam" id="PF03125">
    <property type="entry name" value="Sre"/>
    <property type="match status" value="1"/>
</dbReference>
<dbReference type="InterPro" id="IPR004151">
    <property type="entry name" value="7TM_GPCR_serpentine_rcpt_Sre"/>
</dbReference>
<comment type="caution">
    <text evidence="3">The sequence shown here is derived from an EMBL/GenBank/DDBJ whole genome shotgun (WGS) entry which is preliminary data.</text>
</comment>
<dbReference type="PANTHER" id="PTHR23128">
    <property type="entry name" value="SERPENTINE RECEPTOR, CLASS E (EPSILON)-RELATED"/>
    <property type="match status" value="1"/>
</dbReference>
<reference evidence="3 4" key="1">
    <citation type="submission" date="2020-08" db="EMBL/GenBank/DDBJ databases">
        <authorList>
            <person name="Koutsovoulos G."/>
            <person name="Danchin GJ E."/>
        </authorList>
    </citation>
    <scope>NUCLEOTIDE SEQUENCE [LARGE SCALE GENOMIC DNA]</scope>
</reference>
<dbReference type="EMBL" id="CAJEWN010000165">
    <property type="protein sequence ID" value="CAD2170254.1"/>
    <property type="molecule type" value="Genomic_DNA"/>
</dbReference>
<feature type="transmembrane region" description="Helical" evidence="2">
    <location>
        <begin position="134"/>
        <end position="159"/>
    </location>
</feature>
<sequence length="353" mass="40746">MDSNNTTLTTKSSPAPINFAIALSELILDISALIPNIYFIFILWSRHDLHNNLRVLLASFSSCLILVALTRLPTEFNYIFTGVLYIDIFNWLVYGHEVAVMLLISIAIGIYIGSELNNSSIRNGVITFRGSYYGLYHIIDVSVRLVIWIICFAIFVLILRYNQRCYAFSRLPNKHNLVQRYQFAENVRSSKLLLAVGIIIFVCNLHFDCVMLRIAYNKDYFNVEYSQSFDFVLAVALNAIPIAAIWFHSSMLEAFKSHLKHLTSCLCIFKCVSKSNNSIQQQQQLAINSILPFPPNHPTTTNKRLNNYKSPRALLTGQKLIIGREEEQRVYFNELRKSWNVPPYEMKKKYIKY</sequence>
<evidence type="ECO:0000313" key="4">
    <source>
        <dbReference type="Proteomes" id="UP000580250"/>
    </source>
</evidence>
<name>A0A6V7V5J6_MELEN</name>
<feature type="transmembrane region" description="Helical" evidence="2">
    <location>
        <begin position="53"/>
        <end position="70"/>
    </location>
</feature>
<organism evidence="3 4">
    <name type="scientific">Meloidogyne enterolobii</name>
    <name type="common">Root-knot nematode worm</name>
    <name type="synonym">Meloidogyne mayaguensis</name>
    <dbReference type="NCBI Taxonomy" id="390850"/>
    <lineage>
        <taxon>Eukaryota</taxon>
        <taxon>Metazoa</taxon>
        <taxon>Ecdysozoa</taxon>
        <taxon>Nematoda</taxon>
        <taxon>Chromadorea</taxon>
        <taxon>Rhabditida</taxon>
        <taxon>Tylenchina</taxon>
        <taxon>Tylenchomorpha</taxon>
        <taxon>Tylenchoidea</taxon>
        <taxon>Meloidogynidae</taxon>
        <taxon>Meloidogyninae</taxon>
        <taxon>Meloidogyne</taxon>
    </lineage>
</organism>
<feature type="transmembrane region" description="Helical" evidence="2">
    <location>
        <begin position="192"/>
        <end position="216"/>
    </location>
</feature>
<dbReference type="Proteomes" id="UP000580250">
    <property type="component" value="Unassembled WGS sequence"/>
</dbReference>
<feature type="transmembrane region" description="Helical" evidence="2">
    <location>
        <begin position="228"/>
        <end position="247"/>
    </location>
</feature>
<dbReference type="GO" id="GO:0007606">
    <property type="term" value="P:sensory perception of chemical stimulus"/>
    <property type="evidence" value="ECO:0007669"/>
    <property type="project" value="InterPro"/>
</dbReference>